<dbReference type="Proteomes" id="UP000824533">
    <property type="component" value="Linkage Group LG20"/>
</dbReference>
<evidence type="ECO:0000313" key="2">
    <source>
        <dbReference type="Proteomes" id="UP000824533"/>
    </source>
</evidence>
<keyword evidence="2" id="KW-1185">Reference proteome</keyword>
<gene>
    <name evidence="1" type="ORF">K1T71_011420</name>
</gene>
<sequence>MQKILTIKCQNFQAVCAQYVGNEELDTVNTKQIRVSAPGGSIALRYPAIGDGEAIAHLRVSGIDFGTDLKANIIDGGPGYKYVVLVFMGNEGVPYDAVVTIQTVQDNITVVQTAGYSSAANVINDSTYMNNRYDFKSNIVDSNKGIDDENNSAEDLSDSEISTSNVKSNAELTQSSSNVYYVQESSVDDTEDINNDSDEEDKYKENSNQEYSNIIQNIDKPDGNIVDFNEKLDYDDDKSEDIIRQVNNYGIIEPRAEKYSYNDDSEDETNEEPVRFIDQNLYEKYQALKPHFYDNFNVYPQEAMNQNTGPIDSHDSIDFNNPSKLEQTFNDEEIHVDKYRDDSDEQSIDYKK</sequence>
<reference evidence="1 2" key="1">
    <citation type="journal article" date="2021" name="Front. Genet.">
        <title>Chromosome-Level Genome Assembly Reveals Significant Gene Expansion in the Toll and IMD Signaling Pathways of Dendrolimus kikuchii.</title>
        <authorList>
            <person name="Zhou J."/>
            <person name="Wu P."/>
            <person name="Xiong Z."/>
            <person name="Liu N."/>
            <person name="Zhao N."/>
            <person name="Ji M."/>
            <person name="Qiu Y."/>
            <person name="Yang B."/>
        </authorList>
    </citation>
    <scope>NUCLEOTIDE SEQUENCE [LARGE SCALE GENOMIC DNA]</scope>
    <source>
        <strain evidence="1">Ann1</strain>
    </source>
</reference>
<accession>A0ACC1CPB0</accession>
<comment type="caution">
    <text evidence="1">The sequence shown here is derived from an EMBL/GenBank/DDBJ whole genome shotgun (WGS) entry which is preliminary data.</text>
</comment>
<proteinExistence type="predicted"/>
<dbReference type="EMBL" id="CM034406">
    <property type="protein sequence ID" value="KAJ0173244.1"/>
    <property type="molecule type" value="Genomic_DNA"/>
</dbReference>
<name>A0ACC1CPB0_9NEOP</name>
<evidence type="ECO:0000313" key="1">
    <source>
        <dbReference type="EMBL" id="KAJ0173244.1"/>
    </source>
</evidence>
<protein>
    <submittedName>
        <fullName evidence="1">Uncharacterized protein</fullName>
    </submittedName>
</protein>
<organism evidence="1 2">
    <name type="scientific">Dendrolimus kikuchii</name>
    <dbReference type="NCBI Taxonomy" id="765133"/>
    <lineage>
        <taxon>Eukaryota</taxon>
        <taxon>Metazoa</taxon>
        <taxon>Ecdysozoa</taxon>
        <taxon>Arthropoda</taxon>
        <taxon>Hexapoda</taxon>
        <taxon>Insecta</taxon>
        <taxon>Pterygota</taxon>
        <taxon>Neoptera</taxon>
        <taxon>Endopterygota</taxon>
        <taxon>Lepidoptera</taxon>
        <taxon>Glossata</taxon>
        <taxon>Ditrysia</taxon>
        <taxon>Bombycoidea</taxon>
        <taxon>Lasiocampidae</taxon>
        <taxon>Dendrolimus</taxon>
    </lineage>
</organism>